<evidence type="ECO:0000259" key="1">
    <source>
        <dbReference type="Pfam" id="PF13472"/>
    </source>
</evidence>
<dbReference type="Pfam" id="PF00353">
    <property type="entry name" value="HemolysinCabind"/>
    <property type="match status" value="3"/>
</dbReference>
<feature type="domain" description="SGNH hydrolase-type esterase" evidence="1">
    <location>
        <begin position="90"/>
        <end position="273"/>
    </location>
</feature>
<dbReference type="PANTHER" id="PTHR30383">
    <property type="entry name" value="THIOESTERASE 1/PROTEASE 1/LYSOPHOSPHOLIPASE L1"/>
    <property type="match status" value="1"/>
</dbReference>
<keyword evidence="3" id="KW-1185">Reference proteome</keyword>
<dbReference type="eggNOG" id="COG2931">
    <property type="taxonomic scope" value="Bacteria"/>
</dbReference>
<dbReference type="CDD" id="cd01833">
    <property type="entry name" value="XynB_like"/>
    <property type="match status" value="1"/>
</dbReference>
<dbReference type="Gene3D" id="2.150.10.10">
    <property type="entry name" value="Serralysin-like metalloprotease, C-terminal"/>
    <property type="match status" value="1"/>
</dbReference>
<dbReference type="GO" id="GO:0004622">
    <property type="term" value="F:phosphatidylcholine lysophospholipase activity"/>
    <property type="evidence" value="ECO:0007669"/>
    <property type="project" value="TreeGrafter"/>
</dbReference>
<name>K9TW74_CHRTP</name>
<dbReference type="EMBL" id="CP003597">
    <property type="protein sequence ID" value="AFY86244.1"/>
    <property type="molecule type" value="Genomic_DNA"/>
</dbReference>
<dbReference type="PATRIC" id="fig|251229.3.peg.828"/>
<proteinExistence type="predicted"/>
<dbReference type="STRING" id="251229.Chro_0698"/>
<dbReference type="SUPFAM" id="SSF51120">
    <property type="entry name" value="beta-Roll"/>
    <property type="match status" value="1"/>
</dbReference>
<dbReference type="PANTHER" id="PTHR30383:SF5">
    <property type="entry name" value="SGNH HYDROLASE-TYPE ESTERASE DOMAIN-CONTAINING PROTEIN"/>
    <property type="match status" value="1"/>
</dbReference>
<dbReference type="Pfam" id="PF13472">
    <property type="entry name" value="Lipase_GDSL_2"/>
    <property type="match status" value="1"/>
</dbReference>
<accession>K9TW74</accession>
<reference evidence="2 3" key="1">
    <citation type="submission" date="2012-06" db="EMBL/GenBank/DDBJ databases">
        <title>Finished chromosome of genome of Chroococcidiopsis thermalis PCC 7203.</title>
        <authorList>
            <consortium name="US DOE Joint Genome Institute"/>
            <person name="Gugger M."/>
            <person name="Coursin T."/>
            <person name="Rippka R."/>
            <person name="Tandeau De Marsac N."/>
            <person name="Huntemann M."/>
            <person name="Wei C.-L."/>
            <person name="Han J."/>
            <person name="Detter J.C."/>
            <person name="Han C."/>
            <person name="Tapia R."/>
            <person name="Davenport K."/>
            <person name="Daligault H."/>
            <person name="Erkkila T."/>
            <person name="Gu W."/>
            <person name="Munk A.C.C."/>
            <person name="Teshima H."/>
            <person name="Xu Y."/>
            <person name="Chain P."/>
            <person name="Chen A."/>
            <person name="Krypides N."/>
            <person name="Mavromatis K."/>
            <person name="Markowitz V."/>
            <person name="Szeto E."/>
            <person name="Ivanova N."/>
            <person name="Mikhailova N."/>
            <person name="Ovchinnikova G."/>
            <person name="Pagani I."/>
            <person name="Pati A."/>
            <person name="Goodwin L."/>
            <person name="Peters L."/>
            <person name="Pitluck S."/>
            <person name="Woyke T."/>
            <person name="Kerfeld C."/>
        </authorList>
    </citation>
    <scope>NUCLEOTIDE SEQUENCE [LARGE SCALE GENOMIC DNA]</scope>
    <source>
        <strain evidence="2 3">PCC 7203</strain>
    </source>
</reference>
<dbReference type="PROSITE" id="PS00330">
    <property type="entry name" value="HEMOLYSIN_CALCIUM"/>
    <property type="match status" value="2"/>
</dbReference>
<dbReference type="InterPro" id="IPR011049">
    <property type="entry name" value="Serralysin-like_metalloprot_C"/>
</dbReference>
<dbReference type="OrthoDB" id="468550at2"/>
<dbReference type="InterPro" id="IPR013830">
    <property type="entry name" value="SGNH_hydro"/>
</dbReference>
<dbReference type="Gene3D" id="3.40.50.1110">
    <property type="entry name" value="SGNH hydrolase"/>
    <property type="match status" value="1"/>
</dbReference>
<dbReference type="InterPro" id="IPR001343">
    <property type="entry name" value="Hemolysn_Ca-bd"/>
</dbReference>
<dbReference type="GO" id="GO:0005509">
    <property type="term" value="F:calcium ion binding"/>
    <property type="evidence" value="ECO:0007669"/>
    <property type="project" value="InterPro"/>
</dbReference>
<dbReference type="InterPro" id="IPR018511">
    <property type="entry name" value="Hemolysin-typ_Ca-bd_CS"/>
</dbReference>
<sequence>MGSRVLPEIFGTKTADNLQGNAQDSIIYGWEGDDTLVGGTGNDILIGGTGKDALDGGAGIDTVSYFNATSGVTVDLNAGIATRTAKLMPLGDSITYGFVSDVNPDSGGYRLKLSELLQANGISIDFVGSLSNGPTTLRDKDHEGHSGWTIDQIDGKVNEWLNTAQPDIVLLTIGTNDTYGDSVGQMSQELSNLIDKIVQYSPDTYVFVATIPPANNQERVQKIAEYNAAIPGIVEQKLAEGKKVKFVDMSSLTTDDISRPPDDNGLHPTTTGYSKIASLWYEALQDLGISQGTFAIDRDTLVNIEYIDGSSYNDTLIGNAVGNAIAGDAGADVLTGGGGRDVFVYRSYTDGGDTITDFNATDDLIQFSASGFGGGLTAGVMLSLTAAATGTFVSGNNPQSLGNNANFLYDTATGILSFDVDGIGANSAVTIAQFSGLPNLNPTQISIVA</sequence>
<dbReference type="eggNOG" id="COG2755">
    <property type="taxonomic scope" value="Bacteria"/>
</dbReference>
<dbReference type="InterPro" id="IPR036514">
    <property type="entry name" value="SGNH_hydro_sf"/>
</dbReference>
<dbReference type="RefSeq" id="WP_015152795.1">
    <property type="nucleotide sequence ID" value="NC_019695.1"/>
</dbReference>
<dbReference type="KEGG" id="cthe:Chro_0698"/>
<dbReference type="InParanoid" id="K9TW74"/>
<dbReference type="Proteomes" id="UP000010384">
    <property type="component" value="Chromosome"/>
</dbReference>
<organism evidence="2 3">
    <name type="scientific">Chroococcidiopsis thermalis (strain PCC 7203)</name>
    <dbReference type="NCBI Taxonomy" id="251229"/>
    <lineage>
        <taxon>Bacteria</taxon>
        <taxon>Bacillati</taxon>
        <taxon>Cyanobacteriota</taxon>
        <taxon>Cyanophyceae</taxon>
        <taxon>Chroococcidiopsidales</taxon>
        <taxon>Chroococcidiopsidaceae</taxon>
        <taxon>Chroococcidiopsis</taxon>
    </lineage>
</organism>
<dbReference type="SUPFAM" id="SSF52266">
    <property type="entry name" value="SGNH hydrolase"/>
    <property type="match status" value="1"/>
</dbReference>
<protein>
    <submittedName>
        <fullName evidence="2">Lipolytic protein G-D-S-L family</fullName>
    </submittedName>
</protein>
<evidence type="ECO:0000313" key="3">
    <source>
        <dbReference type="Proteomes" id="UP000010384"/>
    </source>
</evidence>
<gene>
    <name evidence="2" type="ORF">Chro_0698</name>
</gene>
<dbReference type="AlphaFoldDB" id="K9TW74"/>
<dbReference type="InterPro" id="IPR051532">
    <property type="entry name" value="Ester_Hydrolysis_Enzymes"/>
</dbReference>
<evidence type="ECO:0000313" key="2">
    <source>
        <dbReference type="EMBL" id="AFY86244.1"/>
    </source>
</evidence>
<dbReference type="PRINTS" id="PR00313">
    <property type="entry name" value="CABNDNGRPT"/>
</dbReference>
<dbReference type="HOGENOM" id="CLU_617772_0_0_3"/>